<protein>
    <submittedName>
        <fullName evidence="1">Uncharacterized protein</fullName>
    </submittedName>
</protein>
<comment type="caution">
    <text evidence="1">The sequence shown here is derived from an EMBL/GenBank/DDBJ whole genome shotgun (WGS) entry which is preliminary data.</text>
</comment>
<dbReference type="Proteomes" id="UP000823775">
    <property type="component" value="Unassembled WGS sequence"/>
</dbReference>
<sequence length="51" mass="5562">TFSEAIPYGRKPTSHWFIGRLVPLAIRGNGLGAISSRMVFVKVSDPILGTF</sequence>
<organism evidence="1 2">
    <name type="scientific">Datura stramonium</name>
    <name type="common">Jimsonweed</name>
    <name type="synonym">Common thornapple</name>
    <dbReference type="NCBI Taxonomy" id="4076"/>
    <lineage>
        <taxon>Eukaryota</taxon>
        <taxon>Viridiplantae</taxon>
        <taxon>Streptophyta</taxon>
        <taxon>Embryophyta</taxon>
        <taxon>Tracheophyta</taxon>
        <taxon>Spermatophyta</taxon>
        <taxon>Magnoliopsida</taxon>
        <taxon>eudicotyledons</taxon>
        <taxon>Gunneridae</taxon>
        <taxon>Pentapetalae</taxon>
        <taxon>asterids</taxon>
        <taxon>lamiids</taxon>
        <taxon>Solanales</taxon>
        <taxon>Solanaceae</taxon>
        <taxon>Solanoideae</taxon>
        <taxon>Datureae</taxon>
        <taxon>Datura</taxon>
    </lineage>
</organism>
<accession>A0ABS8SYS2</accession>
<evidence type="ECO:0000313" key="2">
    <source>
        <dbReference type="Proteomes" id="UP000823775"/>
    </source>
</evidence>
<reference evidence="1 2" key="1">
    <citation type="journal article" date="2021" name="BMC Genomics">
        <title>Datura genome reveals duplications of psychoactive alkaloid biosynthetic genes and high mutation rate following tissue culture.</title>
        <authorList>
            <person name="Rajewski A."/>
            <person name="Carter-House D."/>
            <person name="Stajich J."/>
            <person name="Litt A."/>
        </authorList>
    </citation>
    <scope>NUCLEOTIDE SEQUENCE [LARGE SCALE GENOMIC DNA]</scope>
    <source>
        <strain evidence="1">AR-01</strain>
    </source>
</reference>
<feature type="non-terminal residue" evidence="1">
    <location>
        <position position="1"/>
    </location>
</feature>
<dbReference type="EMBL" id="JACEIK010000898">
    <property type="protein sequence ID" value="MCD7463614.1"/>
    <property type="molecule type" value="Genomic_DNA"/>
</dbReference>
<evidence type="ECO:0000313" key="1">
    <source>
        <dbReference type="EMBL" id="MCD7463614.1"/>
    </source>
</evidence>
<proteinExistence type="predicted"/>
<keyword evidence="2" id="KW-1185">Reference proteome</keyword>
<name>A0ABS8SYS2_DATST</name>
<gene>
    <name evidence="1" type="ORF">HAX54_050941</name>
</gene>